<dbReference type="GO" id="GO:0004519">
    <property type="term" value="F:endonuclease activity"/>
    <property type="evidence" value="ECO:0007669"/>
    <property type="project" value="InterPro"/>
</dbReference>
<dbReference type="PANTHER" id="PTHR43184:SF12">
    <property type="entry name" value="SUGAR PHOSPHATE EXCHANGER 3"/>
    <property type="match status" value="1"/>
</dbReference>
<feature type="transmembrane region" description="Helical" evidence="6">
    <location>
        <begin position="576"/>
        <end position="596"/>
    </location>
</feature>
<keyword evidence="4 6" id="KW-0472">Membrane</keyword>
<feature type="transmembrane region" description="Helical" evidence="6">
    <location>
        <begin position="638"/>
        <end position="667"/>
    </location>
</feature>
<dbReference type="Gene3D" id="1.20.1250.20">
    <property type="entry name" value="MFS general substrate transporter like domains"/>
    <property type="match status" value="2"/>
</dbReference>
<dbReference type="AlphaFoldDB" id="A0A7J7PBL7"/>
<organism evidence="8 9">
    <name type="scientific">Kingdonia uniflora</name>
    <dbReference type="NCBI Taxonomy" id="39325"/>
    <lineage>
        <taxon>Eukaryota</taxon>
        <taxon>Viridiplantae</taxon>
        <taxon>Streptophyta</taxon>
        <taxon>Embryophyta</taxon>
        <taxon>Tracheophyta</taxon>
        <taxon>Spermatophyta</taxon>
        <taxon>Magnoliopsida</taxon>
        <taxon>Ranunculales</taxon>
        <taxon>Circaeasteraceae</taxon>
        <taxon>Kingdonia</taxon>
    </lineage>
</organism>
<proteinExistence type="predicted"/>
<dbReference type="Pfam" id="PF04493">
    <property type="entry name" value="Endonuclease_5"/>
    <property type="match status" value="1"/>
</dbReference>
<sequence>MESRNDVKAPLVQGDVVSLSSRIRELEGVVARIQGHMQKGNANLTECQHKLDAALVREKIFEGEIRVKEILMKKIDYSLKDTSAREELNIEITRLRTQVANLEVAIQAELNKYVKKLEDNITFYDLADREMTHKKKLVNIDRGNCMAFMEANLSPRPADLIERVRVAITRELNSNRPSAGGFSKLHLLNFTNKPTTTTCTSFIVWVRRKSNDYYFVSGIDGSLVVKRYGRIGLSIRNMRLWSISHGIIFLQRSNSWYLGSLTMGKYAQVLELDPSKTGCYSFEMGFSVSTKELKVVQVFSSYRGETAQQPESHFEVFVVGACRRKTMGIISYKDLYGRFVCVSGSLHSVANANRNGIYDINAPIMHILSFDLDYKKFGEIISPLIDVVLPGVGSWDDFYHGNPALSIEFFVAHQSHMTSILILLGEVFVREGNLSRFHGKGWEPFNGKDGTMKLGEIDVAFLACYSLGMYVASHLGDTLDLSLFLTTGMIGSEIFVALYGMGYFGNIHNFWLYLVMQMIAGLLQTMGWPSVVAIIGNWFGKRKRGLIMGVCNAHTSIGNISGSFLAASVLQYRWGWSFILPGTLIFFGGIMVLLILRMLGFLAHMDWSLDTHTPENGSKDEEANVMPRVRSMSRSNAVGLMEACMIPGVIPFALCLFFAKLVAYTFLHWLPLYLSQTAIGSEYVSVKSACNLSTLFDVGDIVSRILVGYISDKLSARATTAATFMNATIPIMLLYKVYERVSKSLNILLMVVAGLFMNGPYALITIAVSADLGTHHSLKGNSRALATVSAIIDGTGSTGTALGPLLTGFLSSKGWDVVFVMLVIGVFIAGLLLSVEIIGKSSKHRQQGVASLASQPLLQDQSWIQKDWVHCNLFHFRSTGVDLSFSKDDPSIACAALIVLDSTSLKVLYQDFNIVHLHIPYIPGFLTFIEGASYPWIQIL</sequence>
<feature type="transmembrane region" description="Helical" evidence="6">
    <location>
        <begin position="817"/>
        <end position="838"/>
    </location>
</feature>
<evidence type="ECO:0000256" key="6">
    <source>
        <dbReference type="SAM" id="Phobius"/>
    </source>
</evidence>
<reference evidence="8 9" key="1">
    <citation type="journal article" date="2020" name="IScience">
        <title>Genome Sequencing of the Endangered Kingdonia uniflora (Circaeasteraceae, Ranunculales) Reveals Potential Mechanisms of Evolutionary Specialization.</title>
        <authorList>
            <person name="Sun Y."/>
            <person name="Deng T."/>
            <person name="Zhang A."/>
            <person name="Moore M.J."/>
            <person name="Landis J.B."/>
            <person name="Lin N."/>
            <person name="Zhang H."/>
            <person name="Zhang X."/>
            <person name="Huang J."/>
            <person name="Zhang X."/>
            <person name="Sun H."/>
            <person name="Wang H."/>
        </authorList>
    </citation>
    <scope>NUCLEOTIDE SEQUENCE [LARGE SCALE GENOMIC DNA]</scope>
    <source>
        <strain evidence="8">TB1705</strain>
        <tissue evidence="8">Leaf</tissue>
    </source>
</reference>
<dbReference type="Gene3D" id="3.30.2170.10">
    <property type="entry name" value="archaeoglobus fulgidus dsm 4304 superfamily"/>
    <property type="match status" value="1"/>
</dbReference>
<dbReference type="InterPro" id="IPR007581">
    <property type="entry name" value="Endonuclease-V"/>
</dbReference>
<comment type="subcellular location">
    <subcellularLocation>
        <location evidence="1">Membrane</location>
        <topology evidence="1">Multi-pass membrane protein</topology>
    </subcellularLocation>
</comment>
<comment type="caution">
    <text evidence="8">The sequence shown here is derived from an EMBL/GenBank/DDBJ whole genome shotgun (WGS) entry which is preliminary data.</text>
</comment>
<evidence type="ECO:0000256" key="5">
    <source>
        <dbReference type="SAM" id="Coils"/>
    </source>
</evidence>
<name>A0A7J7PBL7_9MAGN</name>
<feature type="transmembrane region" description="Helical" evidence="6">
    <location>
        <begin position="459"/>
        <end position="476"/>
    </location>
</feature>
<feature type="domain" description="Major facilitator superfamily (MFS) profile" evidence="7">
    <location>
        <begin position="403"/>
        <end position="842"/>
    </location>
</feature>
<feature type="transmembrane region" description="Helical" evidence="6">
    <location>
        <begin position="714"/>
        <end position="735"/>
    </location>
</feature>
<evidence type="ECO:0000256" key="4">
    <source>
        <dbReference type="ARBA" id="ARBA00023136"/>
    </source>
</evidence>
<evidence type="ECO:0000256" key="2">
    <source>
        <dbReference type="ARBA" id="ARBA00022692"/>
    </source>
</evidence>
<dbReference type="GO" id="GO:0016020">
    <property type="term" value="C:membrane"/>
    <property type="evidence" value="ECO:0007669"/>
    <property type="project" value="UniProtKB-SubCell"/>
</dbReference>
<dbReference type="SUPFAM" id="SSF103473">
    <property type="entry name" value="MFS general substrate transporter"/>
    <property type="match status" value="1"/>
</dbReference>
<dbReference type="Proteomes" id="UP000541444">
    <property type="component" value="Unassembled WGS sequence"/>
</dbReference>
<dbReference type="Pfam" id="PF07690">
    <property type="entry name" value="MFS_1"/>
    <property type="match status" value="1"/>
</dbReference>
<dbReference type="InterPro" id="IPR036259">
    <property type="entry name" value="MFS_trans_sf"/>
</dbReference>
<dbReference type="GO" id="GO:0006281">
    <property type="term" value="P:DNA repair"/>
    <property type="evidence" value="ECO:0007669"/>
    <property type="project" value="InterPro"/>
</dbReference>
<dbReference type="PANTHER" id="PTHR43184">
    <property type="entry name" value="MAJOR FACILITATOR SUPERFAMILY TRANSPORTER 16, ISOFORM B"/>
    <property type="match status" value="1"/>
</dbReference>
<dbReference type="InterPro" id="IPR020846">
    <property type="entry name" value="MFS_dom"/>
</dbReference>
<feature type="coiled-coil region" evidence="5">
    <location>
        <begin position="85"/>
        <end position="112"/>
    </location>
</feature>
<dbReference type="OrthoDB" id="3639251at2759"/>
<dbReference type="PROSITE" id="PS50850">
    <property type="entry name" value="MFS"/>
    <property type="match status" value="1"/>
</dbReference>
<keyword evidence="9" id="KW-1185">Reference proteome</keyword>
<evidence type="ECO:0000256" key="1">
    <source>
        <dbReference type="ARBA" id="ARBA00004141"/>
    </source>
</evidence>
<evidence type="ECO:0000313" key="9">
    <source>
        <dbReference type="Proteomes" id="UP000541444"/>
    </source>
</evidence>
<evidence type="ECO:0000259" key="7">
    <source>
        <dbReference type="PROSITE" id="PS50850"/>
    </source>
</evidence>
<keyword evidence="3 6" id="KW-1133">Transmembrane helix</keyword>
<feature type="transmembrane region" description="Helical" evidence="6">
    <location>
        <begin position="510"/>
        <end position="539"/>
    </location>
</feature>
<evidence type="ECO:0000313" key="8">
    <source>
        <dbReference type="EMBL" id="KAF6176845.1"/>
    </source>
</evidence>
<feature type="transmembrane region" description="Helical" evidence="6">
    <location>
        <begin position="483"/>
        <end position="504"/>
    </location>
</feature>
<dbReference type="EMBL" id="JACGCM010000032">
    <property type="protein sequence ID" value="KAF6176845.1"/>
    <property type="molecule type" value="Genomic_DNA"/>
</dbReference>
<protein>
    <recommendedName>
        <fullName evidence="7">Major facilitator superfamily (MFS) profile domain-containing protein</fullName>
    </recommendedName>
</protein>
<feature type="transmembrane region" description="Helical" evidence="6">
    <location>
        <begin position="546"/>
        <end position="570"/>
    </location>
</feature>
<keyword evidence="2 6" id="KW-0812">Transmembrane</keyword>
<dbReference type="GO" id="GO:0055062">
    <property type="term" value="P:phosphate ion homeostasis"/>
    <property type="evidence" value="ECO:0007669"/>
    <property type="project" value="TreeGrafter"/>
</dbReference>
<accession>A0A7J7PBL7</accession>
<keyword evidence="5" id="KW-0175">Coiled coil</keyword>
<dbReference type="InterPro" id="IPR011701">
    <property type="entry name" value="MFS"/>
</dbReference>
<gene>
    <name evidence="8" type="ORF">GIB67_026532</name>
</gene>
<evidence type="ECO:0000256" key="3">
    <source>
        <dbReference type="ARBA" id="ARBA00022989"/>
    </source>
</evidence>
<dbReference type="GO" id="GO:0022857">
    <property type="term" value="F:transmembrane transporter activity"/>
    <property type="evidence" value="ECO:0007669"/>
    <property type="project" value="InterPro"/>
</dbReference>
<feature type="transmembrane region" description="Helical" evidence="6">
    <location>
        <begin position="747"/>
        <end position="770"/>
    </location>
</feature>